<comment type="caution">
    <text evidence="2">The sequence shown here is derived from an EMBL/GenBank/DDBJ whole genome shotgun (WGS) entry which is preliminary data.</text>
</comment>
<evidence type="ECO:0008006" key="4">
    <source>
        <dbReference type="Google" id="ProtNLM"/>
    </source>
</evidence>
<accession>A0ABT2TKB2</accession>
<sequence length="116" mass="12396">MNRNQTGNMNTFSLLSLIFGILGLVTMCCIYSAVVFGALAILFGFLSKGGAKRACTQGYVGIALGAAAIIAAVLLTAFSFVSMIREYGSIDNAINSTYTMLEETLNMEIPDYDSIK</sequence>
<dbReference type="EMBL" id="JAOQJQ010000004">
    <property type="protein sequence ID" value="MCU6762654.1"/>
    <property type="molecule type" value="Genomic_DNA"/>
</dbReference>
<keyword evidence="1" id="KW-1133">Transmembrane helix</keyword>
<evidence type="ECO:0000256" key="1">
    <source>
        <dbReference type="SAM" id="Phobius"/>
    </source>
</evidence>
<keyword evidence="1" id="KW-0812">Transmembrane</keyword>
<protein>
    <recommendedName>
        <fullName evidence="4">DUF4190 domain-containing protein</fullName>
    </recommendedName>
</protein>
<keyword evidence="3" id="KW-1185">Reference proteome</keyword>
<feature type="transmembrane region" description="Helical" evidence="1">
    <location>
        <begin position="57"/>
        <end position="81"/>
    </location>
</feature>
<organism evidence="2 3">
    <name type="scientific">Brotonthovivens ammoniilytica</name>
    <dbReference type="NCBI Taxonomy" id="2981725"/>
    <lineage>
        <taxon>Bacteria</taxon>
        <taxon>Bacillati</taxon>
        <taxon>Bacillota</taxon>
        <taxon>Clostridia</taxon>
        <taxon>Lachnospirales</taxon>
        <taxon>Lachnospiraceae</taxon>
        <taxon>Brotonthovivens</taxon>
    </lineage>
</organism>
<dbReference type="RefSeq" id="WP_158425365.1">
    <property type="nucleotide sequence ID" value="NZ_JAOQJQ010000004.1"/>
</dbReference>
<keyword evidence="1" id="KW-0472">Membrane</keyword>
<evidence type="ECO:0000313" key="3">
    <source>
        <dbReference type="Proteomes" id="UP001652442"/>
    </source>
</evidence>
<proteinExistence type="predicted"/>
<evidence type="ECO:0000313" key="2">
    <source>
        <dbReference type="EMBL" id="MCU6762654.1"/>
    </source>
</evidence>
<reference evidence="2 3" key="1">
    <citation type="journal article" date="2021" name="ISME Commun">
        <title>Automated analysis of genomic sequences facilitates high-throughput and comprehensive description of bacteria.</title>
        <authorList>
            <person name="Hitch T.C.A."/>
        </authorList>
    </citation>
    <scope>NUCLEOTIDE SEQUENCE [LARGE SCALE GENOMIC DNA]</scope>
    <source>
        <strain evidence="2 3">Sanger_109</strain>
    </source>
</reference>
<dbReference type="Proteomes" id="UP001652442">
    <property type="component" value="Unassembled WGS sequence"/>
</dbReference>
<name>A0ABT2TKB2_9FIRM</name>
<feature type="transmembrane region" description="Helical" evidence="1">
    <location>
        <begin position="12"/>
        <end position="45"/>
    </location>
</feature>
<gene>
    <name evidence="2" type="ORF">OCV88_09945</name>
</gene>